<protein>
    <submittedName>
        <fullName evidence="2">Uncharacterized protein</fullName>
    </submittedName>
</protein>
<comment type="caution">
    <text evidence="2">The sequence shown here is derived from an EMBL/GenBank/DDBJ whole genome shotgun (WGS) entry which is preliminary data.</text>
</comment>
<sequence length="165" mass="16992">MTELFRRRAQSAGATHIVEATGVADLQARLRALAAELRRNGQRVSTLALVGHGAGLRGDFLVSVAGSTARPSREVLDAGNAASVLGDIVRVMAPRARVDLEGCWSENGGLPVALRSAAAAAGTQVQVSGFSGQANFVWTPARNGRGGRSGTVTVTGESSRDLDGL</sequence>
<gene>
    <name evidence="2" type="ORF">FHR80_002155</name>
</gene>
<reference evidence="2 3" key="2">
    <citation type="submission" date="2020-08" db="EMBL/GenBank/DDBJ databases">
        <authorList>
            <person name="Partida-Martinez L."/>
            <person name="Huntemann M."/>
            <person name="Clum A."/>
            <person name="Wang J."/>
            <person name="Palaniappan K."/>
            <person name="Ritter S."/>
            <person name="Chen I.-M."/>
            <person name="Stamatis D."/>
            <person name="Reddy T."/>
            <person name="O'Malley R."/>
            <person name="Daum C."/>
            <person name="Shapiro N."/>
            <person name="Ivanova N."/>
            <person name="Kyrpides N."/>
            <person name="Woyke T."/>
        </authorList>
    </citation>
    <scope>NUCLEOTIDE SEQUENCE [LARGE SCALE GENOMIC DNA]</scope>
    <source>
        <strain evidence="2 3">RAS26</strain>
    </source>
</reference>
<feature type="region of interest" description="Disordered" evidence="1">
    <location>
        <begin position="141"/>
        <end position="165"/>
    </location>
</feature>
<organism evidence="2 3">
    <name type="scientific">Cellulomonas cellasea</name>
    <dbReference type="NCBI Taxonomy" id="43670"/>
    <lineage>
        <taxon>Bacteria</taxon>
        <taxon>Bacillati</taxon>
        <taxon>Actinomycetota</taxon>
        <taxon>Actinomycetes</taxon>
        <taxon>Micrococcales</taxon>
        <taxon>Cellulomonadaceae</taxon>
        <taxon>Cellulomonas</taxon>
    </lineage>
</organism>
<dbReference type="AlphaFoldDB" id="A0A7W4YAW8"/>
<evidence type="ECO:0000313" key="3">
    <source>
        <dbReference type="Proteomes" id="UP000518206"/>
    </source>
</evidence>
<evidence type="ECO:0000313" key="2">
    <source>
        <dbReference type="EMBL" id="MBB2923230.1"/>
    </source>
</evidence>
<dbReference type="Proteomes" id="UP000518206">
    <property type="component" value="Unassembled WGS sequence"/>
</dbReference>
<accession>A0A7W4YAW8</accession>
<dbReference type="EMBL" id="JACHVX010000003">
    <property type="protein sequence ID" value="MBB2923230.1"/>
    <property type="molecule type" value="Genomic_DNA"/>
</dbReference>
<evidence type="ECO:0000256" key="1">
    <source>
        <dbReference type="SAM" id="MobiDB-lite"/>
    </source>
</evidence>
<dbReference type="RefSeq" id="WP_183296102.1">
    <property type="nucleotide sequence ID" value="NZ_JACHVX010000003.1"/>
</dbReference>
<name>A0A7W4YAW8_9CELL</name>
<proteinExistence type="predicted"/>
<reference evidence="2 3" key="1">
    <citation type="submission" date="2020-08" db="EMBL/GenBank/DDBJ databases">
        <title>The Agave Microbiome: Exploring the role of microbial communities in plant adaptations to desert environments.</title>
        <authorList>
            <person name="Partida-Martinez L.P."/>
        </authorList>
    </citation>
    <scope>NUCLEOTIDE SEQUENCE [LARGE SCALE GENOMIC DNA]</scope>
    <source>
        <strain evidence="2 3">RAS26</strain>
    </source>
</reference>